<dbReference type="EMBL" id="JAMKPW020000023">
    <property type="protein sequence ID" value="KAK8205610.1"/>
    <property type="molecule type" value="Genomic_DNA"/>
</dbReference>
<evidence type="ECO:0000313" key="2">
    <source>
        <dbReference type="Proteomes" id="UP001320706"/>
    </source>
</evidence>
<keyword evidence="2" id="KW-1185">Reference proteome</keyword>
<dbReference type="Proteomes" id="UP001320706">
    <property type="component" value="Unassembled WGS sequence"/>
</dbReference>
<proteinExistence type="predicted"/>
<reference evidence="1" key="1">
    <citation type="submission" date="2024-02" db="EMBL/GenBank/DDBJ databases">
        <title>Metagenome Assembled Genome of Zalaria obscura JY119.</title>
        <authorList>
            <person name="Vighnesh L."/>
            <person name="Jagadeeshwari U."/>
            <person name="Venkata Ramana C."/>
            <person name="Sasikala C."/>
        </authorList>
    </citation>
    <scope>NUCLEOTIDE SEQUENCE</scope>
    <source>
        <strain evidence="1">JY119</strain>
    </source>
</reference>
<accession>A0ACC3SBE8</accession>
<comment type="caution">
    <text evidence="1">The sequence shown here is derived from an EMBL/GenBank/DDBJ whole genome shotgun (WGS) entry which is preliminary data.</text>
</comment>
<organism evidence="1 2">
    <name type="scientific">Zalaria obscura</name>
    <dbReference type="NCBI Taxonomy" id="2024903"/>
    <lineage>
        <taxon>Eukaryota</taxon>
        <taxon>Fungi</taxon>
        <taxon>Dikarya</taxon>
        <taxon>Ascomycota</taxon>
        <taxon>Pezizomycotina</taxon>
        <taxon>Dothideomycetes</taxon>
        <taxon>Dothideomycetidae</taxon>
        <taxon>Dothideales</taxon>
        <taxon>Zalariaceae</taxon>
        <taxon>Zalaria</taxon>
    </lineage>
</organism>
<name>A0ACC3SBE8_9PEZI</name>
<sequence length="145" mass="15707">MAAAIKALNAKIRSNPVSDYLCSTHFWGPASNFGIPLAAVLDTQKDAEFISGPMTFALCGYSATFMRYAFAVTPRNYLLFGCHAINFCAQTTQAYRYVNYWKFGGREQSLEAKAAAEARSVADTVKSEAGAAVEKGKEVVKKVTG</sequence>
<evidence type="ECO:0000313" key="1">
    <source>
        <dbReference type="EMBL" id="KAK8205610.1"/>
    </source>
</evidence>
<gene>
    <name evidence="1" type="ORF">M8818_004786</name>
</gene>
<protein>
    <submittedName>
        <fullName evidence="1">Uncharacterized protein</fullName>
    </submittedName>
</protein>